<reference evidence="2" key="1">
    <citation type="submission" date="2017-06" db="EMBL/GenBank/DDBJ databases">
        <title>Whole genome sequence of Laribacter hongkongensis LHGZ1.</title>
        <authorList>
            <person name="Chen D."/>
            <person name="Wu H."/>
            <person name="Chen J."/>
        </authorList>
    </citation>
    <scope>NUCLEOTIDE SEQUENCE [LARGE SCALE GENOMIC DNA]</scope>
    <source>
        <strain evidence="2">LHGZ1</strain>
    </source>
</reference>
<evidence type="ECO:0000313" key="2">
    <source>
        <dbReference type="Proteomes" id="UP000197424"/>
    </source>
</evidence>
<accession>A0A248LNK9</accession>
<dbReference type="EMBL" id="CP022115">
    <property type="protein sequence ID" value="ASJ26252.1"/>
    <property type="molecule type" value="Genomic_DNA"/>
</dbReference>
<dbReference type="Proteomes" id="UP000197424">
    <property type="component" value="Chromosome"/>
</dbReference>
<sequence>MPRRPVLMWLEWPLLFGASWPSDRHAPVPVTVQAADTVAGMSGFRMPPGQDSWLVQ</sequence>
<gene>
    <name evidence="1" type="ORF">LHGZ1_3421</name>
</gene>
<proteinExistence type="predicted"/>
<organism evidence="1 2">
    <name type="scientific">Laribacter hongkongensis</name>
    <dbReference type="NCBI Taxonomy" id="168471"/>
    <lineage>
        <taxon>Bacteria</taxon>
        <taxon>Pseudomonadati</taxon>
        <taxon>Pseudomonadota</taxon>
        <taxon>Betaproteobacteria</taxon>
        <taxon>Neisseriales</taxon>
        <taxon>Aquaspirillaceae</taxon>
        <taxon>Laribacter</taxon>
    </lineage>
</organism>
<protein>
    <submittedName>
        <fullName evidence="1">Uncharacterized protein</fullName>
    </submittedName>
</protein>
<evidence type="ECO:0000313" key="1">
    <source>
        <dbReference type="EMBL" id="ASJ26252.1"/>
    </source>
</evidence>
<dbReference type="AlphaFoldDB" id="A0A248LNK9"/>
<name>A0A248LNK9_9NEIS</name>